<accession>A0A1S0UD24</accession>
<dbReference type="InParanoid" id="A0A1S0UD24"/>
<dbReference type="AlphaFoldDB" id="A0A1S0UD24"/>
<dbReference type="CTD" id="9937918"/>
<dbReference type="EMBL" id="JH712103">
    <property type="protein sequence ID" value="EFO27936.1"/>
    <property type="molecule type" value="Genomic_DNA"/>
</dbReference>
<organism evidence="1">
    <name type="scientific">Loa loa</name>
    <name type="common">Eye worm</name>
    <name type="synonym">Filaria loa</name>
    <dbReference type="NCBI Taxonomy" id="7209"/>
    <lineage>
        <taxon>Eukaryota</taxon>
        <taxon>Metazoa</taxon>
        <taxon>Ecdysozoa</taxon>
        <taxon>Nematoda</taxon>
        <taxon>Chromadorea</taxon>
        <taxon>Rhabditida</taxon>
        <taxon>Spirurina</taxon>
        <taxon>Spiruromorpha</taxon>
        <taxon>Filarioidea</taxon>
        <taxon>Onchocercidae</taxon>
        <taxon>Loa</taxon>
    </lineage>
</organism>
<proteinExistence type="predicted"/>
<evidence type="ECO:0000313" key="1">
    <source>
        <dbReference type="EMBL" id="EFO27936.1"/>
    </source>
</evidence>
<gene>
    <name evidence="1" type="ORF">LOAG_00550</name>
</gene>
<sequence length="102" mass="11482">MEVLQNCLSVYYAHHHTYTTAVNSQKGTLRKRKKDISYRTIHNRGKIVSYRCRSSAFNGSGITSKDSEDAVLYAISQVLTRSTVICAIALIKLNEVVTIVFK</sequence>
<dbReference type="GeneID" id="9937918"/>
<reference evidence="1" key="1">
    <citation type="submission" date="2012-04" db="EMBL/GenBank/DDBJ databases">
        <title>The Genome Sequence of Loa loa.</title>
        <authorList>
            <consortium name="The Broad Institute Genome Sequencing Platform"/>
            <consortium name="Broad Institute Genome Sequencing Center for Infectious Disease"/>
            <person name="Nutman T.B."/>
            <person name="Fink D.L."/>
            <person name="Russ C."/>
            <person name="Young S."/>
            <person name="Zeng Q."/>
            <person name="Gargeya S."/>
            <person name="Alvarado L."/>
            <person name="Berlin A."/>
            <person name="Chapman S.B."/>
            <person name="Chen Z."/>
            <person name="Freedman E."/>
            <person name="Gellesch M."/>
            <person name="Goldberg J."/>
            <person name="Griggs A."/>
            <person name="Gujja S."/>
            <person name="Heilman E.R."/>
            <person name="Heiman D."/>
            <person name="Howarth C."/>
            <person name="Mehta T."/>
            <person name="Neiman D."/>
            <person name="Pearson M."/>
            <person name="Roberts A."/>
            <person name="Saif S."/>
            <person name="Shea T."/>
            <person name="Shenoy N."/>
            <person name="Sisk P."/>
            <person name="Stolte C."/>
            <person name="Sykes S."/>
            <person name="White J."/>
            <person name="Yandava C."/>
            <person name="Haas B."/>
            <person name="Henn M.R."/>
            <person name="Nusbaum C."/>
            <person name="Birren B."/>
        </authorList>
    </citation>
    <scope>NUCLEOTIDE SEQUENCE [LARGE SCALE GENOMIC DNA]</scope>
</reference>
<protein>
    <submittedName>
        <fullName evidence="1">Uncharacterized protein</fullName>
    </submittedName>
</protein>
<name>A0A1S0UD24_LOALO</name>
<dbReference type="RefSeq" id="XP_003136138.1">
    <property type="nucleotide sequence ID" value="XM_003136090.1"/>
</dbReference>
<dbReference type="KEGG" id="loa:LOAG_00550"/>